<protein>
    <submittedName>
        <fullName evidence="1">Uncharacterized protein</fullName>
    </submittedName>
</protein>
<dbReference type="EMBL" id="ML210307">
    <property type="protein sequence ID" value="TFK20240.1"/>
    <property type="molecule type" value="Genomic_DNA"/>
</dbReference>
<keyword evidence="2" id="KW-1185">Reference proteome</keyword>
<proteinExistence type="predicted"/>
<dbReference type="Proteomes" id="UP000307440">
    <property type="component" value="Unassembled WGS sequence"/>
</dbReference>
<evidence type="ECO:0000313" key="2">
    <source>
        <dbReference type="Proteomes" id="UP000307440"/>
    </source>
</evidence>
<accession>A0A5C3KJ93</accession>
<evidence type="ECO:0000313" key="1">
    <source>
        <dbReference type="EMBL" id="TFK20240.1"/>
    </source>
</evidence>
<name>A0A5C3KJ93_COPMA</name>
<dbReference type="AlphaFoldDB" id="A0A5C3KJ93"/>
<sequence>MELEEGTVASQAPGTEGSFTLDINVLRLNAAFESRPGLDLADLGRNTTWPTATRCQGLHSSGVEISKLAPMGSSMIAIRVNAASPEHDADMCCYLLAIYVVFVFPVDRDPCPFCTGSQEDKLRIGYTVHDSNRRSGLRLPADFPFSLSIPARQSRQHWIGDGFPHGIAGRWSIK</sequence>
<gene>
    <name evidence="1" type="ORF">FA15DRAFT_659255</name>
</gene>
<reference evidence="1 2" key="1">
    <citation type="journal article" date="2019" name="Nat. Ecol. Evol.">
        <title>Megaphylogeny resolves global patterns of mushroom evolution.</title>
        <authorList>
            <person name="Varga T."/>
            <person name="Krizsan K."/>
            <person name="Foldi C."/>
            <person name="Dima B."/>
            <person name="Sanchez-Garcia M."/>
            <person name="Sanchez-Ramirez S."/>
            <person name="Szollosi G.J."/>
            <person name="Szarkandi J.G."/>
            <person name="Papp V."/>
            <person name="Albert L."/>
            <person name="Andreopoulos W."/>
            <person name="Angelini C."/>
            <person name="Antonin V."/>
            <person name="Barry K.W."/>
            <person name="Bougher N.L."/>
            <person name="Buchanan P."/>
            <person name="Buyck B."/>
            <person name="Bense V."/>
            <person name="Catcheside P."/>
            <person name="Chovatia M."/>
            <person name="Cooper J."/>
            <person name="Damon W."/>
            <person name="Desjardin D."/>
            <person name="Finy P."/>
            <person name="Geml J."/>
            <person name="Haridas S."/>
            <person name="Hughes K."/>
            <person name="Justo A."/>
            <person name="Karasinski D."/>
            <person name="Kautmanova I."/>
            <person name="Kiss B."/>
            <person name="Kocsube S."/>
            <person name="Kotiranta H."/>
            <person name="LaButti K.M."/>
            <person name="Lechner B.E."/>
            <person name="Liimatainen K."/>
            <person name="Lipzen A."/>
            <person name="Lukacs Z."/>
            <person name="Mihaltcheva S."/>
            <person name="Morgado L.N."/>
            <person name="Niskanen T."/>
            <person name="Noordeloos M.E."/>
            <person name="Ohm R.A."/>
            <person name="Ortiz-Santana B."/>
            <person name="Ovrebo C."/>
            <person name="Racz N."/>
            <person name="Riley R."/>
            <person name="Savchenko A."/>
            <person name="Shiryaev A."/>
            <person name="Soop K."/>
            <person name="Spirin V."/>
            <person name="Szebenyi C."/>
            <person name="Tomsovsky M."/>
            <person name="Tulloss R.E."/>
            <person name="Uehling J."/>
            <person name="Grigoriev I.V."/>
            <person name="Vagvolgyi C."/>
            <person name="Papp T."/>
            <person name="Martin F.M."/>
            <person name="Miettinen O."/>
            <person name="Hibbett D.S."/>
            <person name="Nagy L.G."/>
        </authorList>
    </citation>
    <scope>NUCLEOTIDE SEQUENCE [LARGE SCALE GENOMIC DNA]</scope>
    <source>
        <strain evidence="1 2">CBS 121175</strain>
    </source>
</reference>
<organism evidence="1 2">
    <name type="scientific">Coprinopsis marcescibilis</name>
    <name type="common">Agaric fungus</name>
    <name type="synonym">Psathyrella marcescibilis</name>
    <dbReference type="NCBI Taxonomy" id="230819"/>
    <lineage>
        <taxon>Eukaryota</taxon>
        <taxon>Fungi</taxon>
        <taxon>Dikarya</taxon>
        <taxon>Basidiomycota</taxon>
        <taxon>Agaricomycotina</taxon>
        <taxon>Agaricomycetes</taxon>
        <taxon>Agaricomycetidae</taxon>
        <taxon>Agaricales</taxon>
        <taxon>Agaricineae</taxon>
        <taxon>Psathyrellaceae</taxon>
        <taxon>Coprinopsis</taxon>
    </lineage>
</organism>